<keyword evidence="5" id="KW-0804">Transcription</keyword>
<dbReference type="EC" id="2.3.2.27" evidence="2"/>
<evidence type="ECO:0000256" key="5">
    <source>
        <dbReference type="ARBA" id="ARBA00023163"/>
    </source>
</evidence>
<keyword evidence="6" id="KW-0863">Zinc-finger</keyword>
<keyword evidence="6" id="KW-0862">Zinc</keyword>
<keyword evidence="3" id="KW-0808">Transferase</keyword>
<evidence type="ECO:0000256" key="7">
    <source>
        <dbReference type="SAM" id="MobiDB-lite"/>
    </source>
</evidence>
<dbReference type="GO" id="GO:0061630">
    <property type="term" value="F:ubiquitin protein ligase activity"/>
    <property type="evidence" value="ECO:0007669"/>
    <property type="project" value="UniProtKB-EC"/>
</dbReference>
<dbReference type="PANTHER" id="PTHR46077:SF1">
    <property type="entry name" value="TOP1 BINDING ARGININE_SERINE RICH PROTEIN, E3 UBIQUITIN LIGASE"/>
    <property type="match status" value="1"/>
</dbReference>
<feature type="region of interest" description="Disordered" evidence="7">
    <location>
        <begin position="1"/>
        <end position="30"/>
    </location>
</feature>
<protein>
    <recommendedName>
        <fullName evidence="2">RING-type E3 ubiquitin transferase</fullName>
        <ecNumber evidence="2">2.3.2.27</ecNumber>
    </recommendedName>
</protein>
<dbReference type="GO" id="GO:0008270">
    <property type="term" value="F:zinc ion binding"/>
    <property type="evidence" value="ECO:0007669"/>
    <property type="project" value="UniProtKB-KW"/>
</dbReference>
<dbReference type="SMART" id="SM00184">
    <property type="entry name" value="RING"/>
    <property type="match status" value="1"/>
</dbReference>
<dbReference type="InterPro" id="IPR001841">
    <property type="entry name" value="Znf_RING"/>
</dbReference>
<keyword evidence="6" id="KW-0479">Metal-binding</keyword>
<feature type="compositionally biased region" description="Polar residues" evidence="7">
    <location>
        <begin position="136"/>
        <end position="148"/>
    </location>
</feature>
<evidence type="ECO:0000313" key="9">
    <source>
        <dbReference type="EMBL" id="KAI1609081.1"/>
    </source>
</evidence>
<comment type="caution">
    <text evidence="9">The sequence shown here is derived from an EMBL/GenBank/DDBJ whole genome shotgun (WGS) entry which is preliminary data.</text>
</comment>
<dbReference type="Pfam" id="PF13639">
    <property type="entry name" value="zf-RING_2"/>
    <property type="match status" value="1"/>
</dbReference>
<feature type="region of interest" description="Disordered" evidence="7">
    <location>
        <begin position="103"/>
        <end position="148"/>
    </location>
</feature>
<organism evidence="9 10">
    <name type="scientific">Exophiala viscosa</name>
    <dbReference type="NCBI Taxonomy" id="2486360"/>
    <lineage>
        <taxon>Eukaryota</taxon>
        <taxon>Fungi</taxon>
        <taxon>Dikarya</taxon>
        <taxon>Ascomycota</taxon>
        <taxon>Pezizomycotina</taxon>
        <taxon>Eurotiomycetes</taxon>
        <taxon>Chaetothyriomycetidae</taxon>
        <taxon>Chaetothyriales</taxon>
        <taxon>Herpotrichiellaceae</taxon>
        <taxon>Exophiala</taxon>
    </lineage>
</organism>
<proteinExistence type="predicted"/>
<dbReference type="EMBL" id="MU404361">
    <property type="protein sequence ID" value="KAI1609081.1"/>
    <property type="molecule type" value="Genomic_DNA"/>
</dbReference>
<evidence type="ECO:0000313" key="10">
    <source>
        <dbReference type="Proteomes" id="UP001203852"/>
    </source>
</evidence>
<comment type="catalytic activity">
    <reaction evidence="1">
        <text>S-ubiquitinyl-[E2 ubiquitin-conjugating enzyme]-L-cysteine + [acceptor protein]-L-lysine = [E2 ubiquitin-conjugating enzyme]-L-cysteine + N(6)-ubiquitinyl-[acceptor protein]-L-lysine.</text>
        <dbReference type="EC" id="2.3.2.27"/>
    </reaction>
</comment>
<reference evidence="9" key="1">
    <citation type="journal article" date="2022" name="bioRxiv">
        <title>Deciphering the potential niche of two novel black yeast fungi from a biological soil crust based on their genomes, phenotypes, and melanin regulation.</title>
        <authorList>
            <consortium name="DOE Joint Genome Institute"/>
            <person name="Carr E.C."/>
            <person name="Barton Q."/>
            <person name="Grambo S."/>
            <person name="Sullivan M."/>
            <person name="Renfro C.M."/>
            <person name="Kuo A."/>
            <person name="Pangilinan J."/>
            <person name="Lipzen A."/>
            <person name="Keymanesh K."/>
            <person name="Savage E."/>
            <person name="Barry K."/>
            <person name="Grigoriev I.V."/>
            <person name="Riekhof W.R."/>
            <person name="Harris S.S."/>
        </authorList>
    </citation>
    <scope>NUCLEOTIDE SEQUENCE</scope>
    <source>
        <strain evidence="9">JF 03-4F</strain>
    </source>
</reference>
<feature type="compositionally biased region" description="Polar residues" evidence="7">
    <location>
        <begin position="10"/>
        <end position="21"/>
    </location>
</feature>
<dbReference type="SUPFAM" id="SSF57850">
    <property type="entry name" value="RING/U-box"/>
    <property type="match status" value="1"/>
</dbReference>
<evidence type="ECO:0000256" key="2">
    <source>
        <dbReference type="ARBA" id="ARBA00012483"/>
    </source>
</evidence>
<evidence type="ECO:0000256" key="1">
    <source>
        <dbReference type="ARBA" id="ARBA00000900"/>
    </source>
</evidence>
<sequence length="339" mass="38403">MAEQPHDNEITPNTTEPSGSLTAPAAPINTERSTSDHCAICLDEISERAQALPCRHYQFDFPCLGTWLQQSRLCPLCKAQVRAIRYNIGARGGSCIFSLPEPEPASTGRHGARAGSATTRYRRSRQDRPYSREGRYTSSGRTNTAGSEDTSLDFRRHVYRHKLYSLRVGTNRISRYRELTPESFVKDERLTSRARMWVRRELQVFDFLNGESAPSSSRATSDRRASNADFLLEYIIAILKSIDLKGSTGQAEELLKDFLGRDNAGLFLHELEAWLRSPYERLKDWDRAVQYAIPAKVEREISRSGAVCENNEICSPRSERSTTVPRWFSEGFVLRDGNG</sequence>
<dbReference type="GO" id="GO:0006513">
    <property type="term" value="P:protein monoubiquitination"/>
    <property type="evidence" value="ECO:0007669"/>
    <property type="project" value="TreeGrafter"/>
</dbReference>
<feature type="domain" description="RING-type" evidence="8">
    <location>
        <begin position="38"/>
        <end position="78"/>
    </location>
</feature>
<evidence type="ECO:0000259" key="8">
    <source>
        <dbReference type="PROSITE" id="PS50089"/>
    </source>
</evidence>
<keyword evidence="10" id="KW-1185">Reference proteome</keyword>
<dbReference type="InterPro" id="IPR013083">
    <property type="entry name" value="Znf_RING/FYVE/PHD"/>
</dbReference>
<feature type="compositionally biased region" description="Basic and acidic residues" evidence="7">
    <location>
        <begin position="124"/>
        <end position="135"/>
    </location>
</feature>
<evidence type="ECO:0000256" key="4">
    <source>
        <dbReference type="ARBA" id="ARBA00023015"/>
    </source>
</evidence>
<dbReference type="Proteomes" id="UP001203852">
    <property type="component" value="Unassembled WGS sequence"/>
</dbReference>
<name>A0AAN6I9F6_9EURO</name>
<evidence type="ECO:0000256" key="3">
    <source>
        <dbReference type="ARBA" id="ARBA00022679"/>
    </source>
</evidence>
<evidence type="ECO:0000256" key="6">
    <source>
        <dbReference type="PROSITE-ProRule" id="PRU00175"/>
    </source>
</evidence>
<accession>A0AAN6I9F6</accession>
<gene>
    <name evidence="9" type="ORF">EDD36DRAFT_468761</name>
</gene>
<dbReference type="AlphaFoldDB" id="A0AAN6I9F6"/>
<dbReference type="PROSITE" id="PS50089">
    <property type="entry name" value="ZF_RING_2"/>
    <property type="match status" value="1"/>
</dbReference>
<dbReference type="PANTHER" id="PTHR46077">
    <property type="entry name" value="E3 UBIQUITIN-PROTEIN LIGASE TOPORS"/>
    <property type="match status" value="1"/>
</dbReference>
<dbReference type="Gene3D" id="3.30.40.10">
    <property type="entry name" value="Zinc/RING finger domain, C3HC4 (zinc finger)"/>
    <property type="match status" value="1"/>
</dbReference>
<dbReference type="GO" id="GO:0000209">
    <property type="term" value="P:protein polyubiquitination"/>
    <property type="evidence" value="ECO:0007669"/>
    <property type="project" value="TreeGrafter"/>
</dbReference>
<keyword evidence="4" id="KW-0805">Transcription regulation</keyword>